<keyword evidence="5" id="KW-0472">Membrane</keyword>
<organism evidence="7 8">
    <name type="scientific">Phragmitibacter flavus</name>
    <dbReference type="NCBI Taxonomy" id="2576071"/>
    <lineage>
        <taxon>Bacteria</taxon>
        <taxon>Pseudomonadati</taxon>
        <taxon>Verrucomicrobiota</taxon>
        <taxon>Verrucomicrobiia</taxon>
        <taxon>Verrucomicrobiales</taxon>
        <taxon>Verrucomicrobiaceae</taxon>
        <taxon>Phragmitibacter</taxon>
    </lineage>
</organism>
<dbReference type="PANTHER" id="PTHR12151:SF25">
    <property type="entry name" value="LINALOOL DEHYDRATASE_ISOMERASE DOMAIN-CONTAINING PROTEIN"/>
    <property type="match status" value="1"/>
</dbReference>
<keyword evidence="4" id="KW-1015">Disulfide bond</keyword>
<evidence type="ECO:0000256" key="3">
    <source>
        <dbReference type="PIRSR" id="PIRSR603782-1"/>
    </source>
</evidence>
<feature type="binding site" evidence="3">
    <location>
        <position position="86"/>
    </location>
    <ligand>
        <name>Cu cation</name>
        <dbReference type="ChEBI" id="CHEBI:23378"/>
    </ligand>
</feature>
<evidence type="ECO:0000256" key="4">
    <source>
        <dbReference type="PIRSR" id="PIRSR603782-2"/>
    </source>
</evidence>
<dbReference type="Proteomes" id="UP000306196">
    <property type="component" value="Unassembled WGS sequence"/>
</dbReference>
<proteinExistence type="inferred from homology"/>
<keyword evidence="2 3" id="KW-0186">Copper</keyword>
<dbReference type="SUPFAM" id="SSF52833">
    <property type="entry name" value="Thioredoxin-like"/>
    <property type="match status" value="1"/>
</dbReference>
<evidence type="ECO:0000256" key="5">
    <source>
        <dbReference type="SAM" id="Phobius"/>
    </source>
</evidence>
<dbReference type="EMBL" id="VAUV01000009">
    <property type="protein sequence ID" value="TLD70218.1"/>
    <property type="molecule type" value="Genomic_DNA"/>
</dbReference>
<protein>
    <submittedName>
        <fullName evidence="7">SCO family protein</fullName>
    </submittedName>
</protein>
<dbReference type="PANTHER" id="PTHR12151">
    <property type="entry name" value="ELECTRON TRANSPORT PROTIN SCO1/SENC FAMILY MEMBER"/>
    <property type="match status" value="1"/>
</dbReference>
<evidence type="ECO:0000313" key="8">
    <source>
        <dbReference type="Proteomes" id="UP000306196"/>
    </source>
</evidence>
<keyword evidence="8" id="KW-1185">Reference proteome</keyword>
<accession>A0A5R8KD37</accession>
<gene>
    <name evidence="7" type="ORF">FEM03_13600</name>
</gene>
<evidence type="ECO:0000256" key="2">
    <source>
        <dbReference type="ARBA" id="ARBA00023008"/>
    </source>
</evidence>
<dbReference type="InterPro" id="IPR036249">
    <property type="entry name" value="Thioredoxin-like_sf"/>
</dbReference>
<feature type="disulfide bond" description="Redox-active" evidence="4">
    <location>
        <begin position="86"/>
        <end position="90"/>
    </location>
</feature>
<evidence type="ECO:0000313" key="7">
    <source>
        <dbReference type="EMBL" id="TLD70218.1"/>
    </source>
</evidence>
<keyword evidence="5" id="KW-0812">Transmembrane</keyword>
<feature type="binding site" evidence="3">
    <location>
        <position position="180"/>
    </location>
    <ligand>
        <name>Cu cation</name>
        <dbReference type="ChEBI" id="CHEBI:23378"/>
    </ligand>
</feature>
<feature type="transmembrane region" description="Helical" evidence="5">
    <location>
        <begin position="15"/>
        <end position="36"/>
    </location>
</feature>
<reference evidence="7 8" key="1">
    <citation type="submission" date="2019-05" db="EMBL/GenBank/DDBJ databases">
        <title>Verrucobacter flavum gen. nov., sp. nov. a new member of the family Verrucomicrobiaceae.</title>
        <authorList>
            <person name="Szuroczki S."/>
            <person name="Abbaszade G."/>
            <person name="Szabo A."/>
            <person name="Felfoldi T."/>
            <person name="Schumann P."/>
            <person name="Boka K."/>
            <person name="Keki Z."/>
            <person name="Toumi M."/>
            <person name="Toth E."/>
        </authorList>
    </citation>
    <scope>NUCLEOTIDE SEQUENCE [LARGE SCALE GENOMIC DNA]</scope>
    <source>
        <strain evidence="7 8">MG-N-17</strain>
    </source>
</reference>
<dbReference type="Gene3D" id="3.40.30.10">
    <property type="entry name" value="Glutaredoxin"/>
    <property type="match status" value="1"/>
</dbReference>
<dbReference type="Pfam" id="PF02630">
    <property type="entry name" value="SCO1-SenC"/>
    <property type="match status" value="1"/>
</dbReference>
<dbReference type="OrthoDB" id="9811998at2"/>
<evidence type="ECO:0000256" key="1">
    <source>
        <dbReference type="ARBA" id="ARBA00010996"/>
    </source>
</evidence>
<comment type="similarity">
    <text evidence="1">Belongs to the SCO1/2 family.</text>
</comment>
<feature type="domain" description="Thioredoxin" evidence="6">
    <location>
        <begin position="48"/>
        <end position="215"/>
    </location>
</feature>
<dbReference type="AlphaFoldDB" id="A0A5R8KD37"/>
<name>A0A5R8KD37_9BACT</name>
<dbReference type="PROSITE" id="PS51352">
    <property type="entry name" value="THIOREDOXIN_2"/>
    <property type="match status" value="1"/>
</dbReference>
<keyword evidence="3" id="KW-0479">Metal-binding</keyword>
<dbReference type="CDD" id="cd02968">
    <property type="entry name" value="SCO"/>
    <property type="match status" value="1"/>
</dbReference>
<dbReference type="GO" id="GO:0046872">
    <property type="term" value="F:metal ion binding"/>
    <property type="evidence" value="ECO:0007669"/>
    <property type="project" value="UniProtKB-KW"/>
</dbReference>
<feature type="binding site" evidence="3">
    <location>
        <position position="90"/>
    </location>
    <ligand>
        <name>Cu cation</name>
        <dbReference type="ChEBI" id="CHEBI:23378"/>
    </ligand>
</feature>
<dbReference type="InterPro" id="IPR003782">
    <property type="entry name" value="SCO1/SenC"/>
</dbReference>
<keyword evidence="5" id="KW-1133">Transmembrane helix</keyword>
<sequence length="229" mass="26536">MSDPEKPQKQPLHPLSIWIPIILIMLGLVVFWNYMMKLQADKLTPRLPMLSRLEKNFTFTESNGQQVELKELQGKVILACWVFTRCPRGCPGVVAEMKKLQDEFGDSADIHFLTASVDPDDKPEDLRKFTENFKLSTKNWWFVTGPKDDLRVYMTKYFGFQDVQDVPEADRLTPDDKFLHDMKVALVDHNGHVRGLYDISSPDPEFAGFFREKIRIDIKTLLEDQKSAK</sequence>
<evidence type="ECO:0000259" key="6">
    <source>
        <dbReference type="PROSITE" id="PS51352"/>
    </source>
</evidence>
<comment type="caution">
    <text evidence="7">The sequence shown here is derived from an EMBL/GenBank/DDBJ whole genome shotgun (WGS) entry which is preliminary data.</text>
</comment>
<dbReference type="InterPro" id="IPR013766">
    <property type="entry name" value="Thioredoxin_domain"/>
</dbReference>